<evidence type="ECO:0000313" key="3">
    <source>
        <dbReference type="Proteomes" id="UP001596470"/>
    </source>
</evidence>
<dbReference type="InterPro" id="IPR038287">
    <property type="entry name" value="Cse2_sf"/>
</dbReference>
<dbReference type="Gene3D" id="1.10.520.40">
    <property type="entry name" value="CRISPR-associated protein Cse2"/>
    <property type="match status" value="1"/>
</dbReference>
<evidence type="ECO:0000313" key="2">
    <source>
        <dbReference type="EMBL" id="MFC6959406.1"/>
    </source>
</evidence>
<feature type="compositionally biased region" description="Low complexity" evidence="1">
    <location>
        <begin position="218"/>
        <end position="239"/>
    </location>
</feature>
<sequence>MTDTLEPAVRKRPRHSREPEALGRHVASVVDDLQRRYLRQAPAAIAALAQLRQAVNAEPGTAGLDAVWLPDALIEPELRSERAEHPRATPSEQALHTAVTLFAIHQQSQREQRMHTPGTTFAVACQWLAAVRDNDETVHRRFAAVGTAATYPELVYHVRNMVTQLRAAKIGFDYGVFADDLRLFQRGPALVSGLTGADHVRALWGREYWRASAGPARPAATDPDASDASDTADPSTSQE</sequence>
<dbReference type="NCBIfam" id="TIGR02548">
    <property type="entry name" value="casB_cse2"/>
    <property type="match status" value="1"/>
</dbReference>
<evidence type="ECO:0000256" key="1">
    <source>
        <dbReference type="SAM" id="MobiDB-lite"/>
    </source>
</evidence>
<accession>A0ABW2DDW3</accession>
<dbReference type="Proteomes" id="UP001596470">
    <property type="component" value="Unassembled WGS sequence"/>
</dbReference>
<gene>
    <name evidence="2" type="primary">casB</name>
    <name evidence="2" type="synonym">cse2</name>
    <name evidence="2" type="ORF">ACFQS3_19610</name>
</gene>
<dbReference type="RefSeq" id="WP_382345282.1">
    <property type="nucleotide sequence ID" value="NZ_JBHMBP010000001.1"/>
</dbReference>
<comment type="caution">
    <text evidence="2">The sequence shown here is derived from an EMBL/GenBank/DDBJ whole genome shotgun (WGS) entry which is preliminary data.</text>
</comment>
<feature type="region of interest" description="Disordered" evidence="1">
    <location>
        <begin position="214"/>
        <end position="239"/>
    </location>
</feature>
<protein>
    <submittedName>
        <fullName evidence="2">Type I-E CRISPR-associated protein Cse2/CasB</fullName>
    </submittedName>
</protein>
<dbReference type="CDD" id="cd09731">
    <property type="entry name" value="Cse2_I-E"/>
    <property type="match status" value="1"/>
</dbReference>
<dbReference type="InterPro" id="IPR013382">
    <property type="entry name" value="CRISPR-assoc_prot_Cse2"/>
</dbReference>
<dbReference type="EMBL" id="JBHSYS010000004">
    <property type="protein sequence ID" value="MFC6959406.1"/>
    <property type="molecule type" value="Genomic_DNA"/>
</dbReference>
<feature type="region of interest" description="Disordered" evidence="1">
    <location>
        <begin position="1"/>
        <end position="22"/>
    </location>
</feature>
<dbReference type="Pfam" id="PF09485">
    <property type="entry name" value="CRISPR_Cse2"/>
    <property type="match status" value="1"/>
</dbReference>
<keyword evidence="3" id="KW-1185">Reference proteome</keyword>
<name>A0ABW2DDW3_9ACTN</name>
<organism evidence="2 3">
    <name type="scientific">Glycomyces mayteni</name>
    <dbReference type="NCBI Taxonomy" id="543887"/>
    <lineage>
        <taxon>Bacteria</taxon>
        <taxon>Bacillati</taxon>
        <taxon>Actinomycetota</taxon>
        <taxon>Actinomycetes</taxon>
        <taxon>Glycomycetales</taxon>
        <taxon>Glycomycetaceae</taxon>
        <taxon>Glycomyces</taxon>
    </lineage>
</organism>
<reference evidence="3" key="1">
    <citation type="journal article" date="2019" name="Int. J. Syst. Evol. Microbiol.">
        <title>The Global Catalogue of Microorganisms (GCM) 10K type strain sequencing project: providing services to taxonomists for standard genome sequencing and annotation.</title>
        <authorList>
            <consortium name="The Broad Institute Genomics Platform"/>
            <consortium name="The Broad Institute Genome Sequencing Center for Infectious Disease"/>
            <person name="Wu L."/>
            <person name="Ma J."/>
        </authorList>
    </citation>
    <scope>NUCLEOTIDE SEQUENCE [LARGE SCALE GENOMIC DNA]</scope>
    <source>
        <strain evidence="3">KACC 12634</strain>
    </source>
</reference>
<proteinExistence type="predicted"/>